<evidence type="ECO:0000256" key="4">
    <source>
        <dbReference type="ARBA" id="ARBA00022801"/>
    </source>
</evidence>
<keyword evidence="3" id="KW-0479">Metal-binding</keyword>
<dbReference type="Pfam" id="PF00884">
    <property type="entry name" value="Sulfatase"/>
    <property type="match status" value="1"/>
</dbReference>
<evidence type="ECO:0000259" key="8">
    <source>
        <dbReference type="Pfam" id="PF00884"/>
    </source>
</evidence>
<dbReference type="CDD" id="cd16029">
    <property type="entry name" value="4-S"/>
    <property type="match status" value="1"/>
</dbReference>
<dbReference type="Gene3D" id="3.30.1120.10">
    <property type="match status" value="1"/>
</dbReference>
<dbReference type="EMBL" id="UFQT01001035">
    <property type="protein sequence ID" value="SSX28570.1"/>
    <property type="molecule type" value="Genomic_DNA"/>
</dbReference>
<reference evidence="9" key="1">
    <citation type="submission" date="2018-07" db="EMBL/GenBank/DDBJ databases">
        <authorList>
            <person name="Quirk P.G."/>
            <person name="Krulwich T.A."/>
        </authorList>
    </citation>
    <scope>NUCLEOTIDE SEQUENCE</scope>
</reference>
<keyword evidence="6" id="KW-0325">Glycoprotein</keyword>
<dbReference type="AlphaFoldDB" id="A0A336MF63"/>
<comment type="similarity">
    <text evidence="2">Belongs to the sulfatase family.</text>
</comment>
<dbReference type="PANTHER" id="PTHR10342">
    <property type="entry name" value="ARYLSULFATASE"/>
    <property type="match status" value="1"/>
</dbReference>
<protein>
    <submittedName>
        <fullName evidence="9">CSON000254 protein</fullName>
    </submittedName>
</protein>
<evidence type="ECO:0000256" key="6">
    <source>
        <dbReference type="ARBA" id="ARBA00023180"/>
    </source>
</evidence>
<dbReference type="SUPFAM" id="SSF53649">
    <property type="entry name" value="Alkaline phosphatase-like"/>
    <property type="match status" value="1"/>
</dbReference>
<dbReference type="PROSITE" id="PS00523">
    <property type="entry name" value="SULFATASE_1"/>
    <property type="match status" value="1"/>
</dbReference>
<evidence type="ECO:0000256" key="1">
    <source>
        <dbReference type="ARBA" id="ARBA00001913"/>
    </source>
</evidence>
<dbReference type="GO" id="GO:0008484">
    <property type="term" value="F:sulfuric ester hydrolase activity"/>
    <property type="evidence" value="ECO:0007669"/>
    <property type="project" value="InterPro"/>
</dbReference>
<dbReference type="PROSITE" id="PS00149">
    <property type="entry name" value="SULFATASE_2"/>
    <property type="match status" value="1"/>
</dbReference>
<comment type="cofactor">
    <cofactor evidence="1">
        <name>Ca(2+)</name>
        <dbReference type="ChEBI" id="CHEBI:29108"/>
    </cofactor>
</comment>
<sequence>MKSSNTINMRLVSIKIFKILSKLILISILSNQCNATSDRPNIIFILADDLGFNDVSFHGSSQIPTPNIDALAYSGIILNRYYVTPLCTPSRAALMTGKYPIRTGMQHDVITTMEPRGLPLEEKLLPEYLNELGYKSHIVGKWHLGHWKRAYTPLYRGFKSHVGSWTGRHDYNDHTAMASKTWGYDMRRGMNVARDLFGKYTTDIITDESIKIIKNHNASNPLFLYIPHMAVHSVHQYNPLPAPDEVVDEMKHIDDYKRRRFAAILTILDRSVGKVVKALKTSNMLENSIIIFSTDNGGAPEGFNLNHASNWPLRGAKYKLWEGGVRGVGLIWSPLLKNQQRVSHQMIHITDWLPTLLSAAGGNVTSLPDDIDGLDLWESLSENTESPRTETLLNIDPTWKMKAMVVGDFKVVQGTNFQGKWDHWYGPAGDRDLNNYKIDKITSSYSGITLNELGFLPDEEKIRQLRIDAIIRCANATQVKCNIKNGPCLFNVVEDPCEKINLAQSNRPMLNKILQKIEYYKQFAIPPTNKADDPRGHPRFWDWTWTNWGDGKEEL</sequence>
<keyword evidence="5" id="KW-0106">Calcium</keyword>
<organism evidence="9">
    <name type="scientific">Culicoides sonorensis</name>
    <name type="common">Biting midge</name>
    <dbReference type="NCBI Taxonomy" id="179676"/>
    <lineage>
        <taxon>Eukaryota</taxon>
        <taxon>Metazoa</taxon>
        <taxon>Ecdysozoa</taxon>
        <taxon>Arthropoda</taxon>
        <taxon>Hexapoda</taxon>
        <taxon>Insecta</taxon>
        <taxon>Pterygota</taxon>
        <taxon>Neoptera</taxon>
        <taxon>Endopterygota</taxon>
        <taxon>Diptera</taxon>
        <taxon>Nematocera</taxon>
        <taxon>Chironomoidea</taxon>
        <taxon>Ceratopogonidae</taxon>
        <taxon>Ceratopogoninae</taxon>
        <taxon>Culicoides</taxon>
        <taxon>Monoculicoides</taxon>
    </lineage>
</organism>
<keyword evidence="7" id="KW-0732">Signal</keyword>
<dbReference type="InterPro" id="IPR047115">
    <property type="entry name" value="ARSB"/>
</dbReference>
<feature type="signal peptide" evidence="7">
    <location>
        <begin position="1"/>
        <end position="35"/>
    </location>
</feature>
<dbReference type="VEuPathDB" id="VectorBase:CSON000254"/>
<feature type="chain" id="PRO_5016357451" evidence="7">
    <location>
        <begin position="36"/>
        <end position="555"/>
    </location>
</feature>
<evidence type="ECO:0000256" key="3">
    <source>
        <dbReference type="ARBA" id="ARBA00022723"/>
    </source>
</evidence>
<keyword evidence="4" id="KW-0378">Hydrolase</keyword>
<dbReference type="Gene3D" id="3.40.720.10">
    <property type="entry name" value="Alkaline Phosphatase, subunit A"/>
    <property type="match status" value="1"/>
</dbReference>
<evidence type="ECO:0000256" key="7">
    <source>
        <dbReference type="SAM" id="SignalP"/>
    </source>
</evidence>
<dbReference type="GO" id="GO:0046872">
    <property type="term" value="F:metal ion binding"/>
    <property type="evidence" value="ECO:0007669"/>
    <property type="project" value="UniProtKB-KW"/>
</dbReference>
<evidence type="ECO:0000256" key="2">
    <source>
        <dbReference type="ARBA" id="ARBA00008779"/>
    </source>
</evidence>
<gene>
    <name evidence="9" type="primary">CSON000254</name>
</gene>
<evidence type="ECO:0000313" key="9">
    <source>
        <dbReference type="EMBL" id="SSX28570.1"/>
    </source>
</evidence>
<dbReference type="InterPro" id="IPR017850">
    <property type="entry name" value="Alkaline_phosphatase_core_sf"/>
</dbReference>
<proteinExistence type="inferred from homology"/>
<name>A0A336MF63_CULSO</name>
<evidence type="ECO:0000256" key="5">
    <source>
        <dbReference type="ARBA" id="ARBA00022837"/>
    </source>
</evidence>
<dbReference type="InterPro" id="IPR000917">
    <property type="entry name" value="Sulfatase_N"/>
</dbReference>
<feature type="domain" description="Sulfatase N-terminal" evidence="8">
    <location>
        <begin position="40"/>
        <end position="361"/>
    </location>
</feature>
<accession>A0A336MF63</accession>
<dbReference type="PANTHER" id="PTHR10342:SF273">
    <property type="entry name" value="RE14504P"/>
    <property type="match status" value="1"/>
</dbReference>
<dbReference type="InterPro" id="IPR024607">
    <property type="entry name" value="Sulfatase_CS"/>
</dbReference>